<dbReference type="GO" id="GO:0005198">
    <property type="term" value="F:structural molecule activity"/>
    <property type="evidence" value="ECO:0007669"/>
    <property type="project" value="TreeGrafter"/>
</dbReference>
<evidence type="ECO:0000256" key="6">
    <source>
        <dbReference type="SAM" id="MobiDB-lite"/>
    </source>
</evidence>
<sequence length="1466" mass="160483">MRTSSRPLIPHTNYAVDSSVAATIGSRPSSVASEVLKSNTFKIYPADEIDLCLSSERYADALLLAVRGGADLLAKTQKVYFEKQTTSAPYLRLFQSIVANDLADIVQNADLQEWQEVFVVLCTFASREEFSGLAEQLGRRLEFQYTISKSSEEGLDSGKTVSIEFRKYATLTYLAAARLERLVGIWSEEMVEEEAAVLVHGDSDESASRFGSRFTAHAYALQTFIEKVTIFRSATGYTDGDLALASEQSGVEADVKTYKLAGLYDRYVEYAELLASQGLLKEAAKVLKLTPADYKGSSAGGSSTGDLEVARKRLIGATAKVVPTNVGASTSKAAYGGGYAATQPAATGRSGYPPIPAPTQATTGAPYGGYQSTNTYPAPAGPTVPYGATGQYNQSLPAPSAPPGPYGPTSQSTNSFTPAAPTYNQYGHSNTSSQVPHVQHQQPIAPPPPSRAPANLPLPPPKRDNGGWNDAPVVNPVSRSSSTKPTAITAPFANAGPSPLPLSPPTSGSFTQPGQQPQSMANLPPPPRPGSVTGGRVPPGPPASFPPLPQGRYPAPPGGAGIRPPSVQGGGMPPPPPTRMMSPPHNAPPAQYGPPPTRGSSLPGQGQTPPPGQGQYARPPQQLPHMPHPPSGPYARATPPPMQAMQQGPPPPSGPYGLPPGQQGQGMQSSPPSGPYGPPPGARPSGPPQPGMGGPGGSSAATLSPPPGGAPPGNAPPPARPPQKTGPPPPKYPPGDRSHIPDHARPAFEIISTELERMKSNTPPAQKRQVDDMERRINPLFDALNCETLSKPVVDQLLVLVGAMQARDRPAALAIHVDLLTRGSQTDNIALWMSGVKQLIMRPPKMTPIQSLTADAGIEAISHKRSRTEQPEDEGARVKRKKIPTKKENKNLESSKKSSSRQSKRAFLEDVPLDVVLDIFSYLDSYELFSISRLSRGLRDILMDQSVESVWRMARKNWDWEPPPIPEGMSESCYADLLFGNHCHMCGQSGGCEPTFWFFRVRCCRDCAYKTLKQKQPLAYRDKDVLPREIIQTKRGSDKTLPRRQIGHQALTDQLKEEFIALKTKEECASWIESKRQKRAAVEAVGHFSMQKNVTSGTHTCLRSDASTERRSVGKLANIHNRIKERLAKLGLKQEVDEMDSKTVDHFDRYKAANGAKPLRNKEWNMIKPELVRIFSDQKNRRLKWEKEALARQRREVFCRVYEQFMTDFDYRSAVPRLGDVLEDSVCQELIIGNNHDTLADEAYESRLVEFFTTFVERWTPKKVQEVLDVLQNAIPTATVSDLHLATSVFICTMCAQPLVFPEMFHHLCCYKWHRPKMETRTELQKEIGSLSSWNCDIRFSAEGSTSVKDIVKACGLDPLTTTTQDMYATNPLVECLCGRGPRRDGHGRLFMRWPGILWHRQGLHPSYSPFPQPRFVMDSFGENTQAILDRESEFKAQLRDHLRCTHCHKSLDRERAAVMTHLKER</sequence>
<comment type="subcellular location">
    <subcellularLocation>
        <location evidence="5">Endomembrane system</location>
        <topology evidence="5">Peripheral membrane protein</topology>
        <orientation evidence="5">Cytoplasmic side</orientation>
    </subcellularLocation>
</comment>
<feature type="compositionally biased region" description="Low complexity" evidence="6">
    <location>
        <begin position="603"/>
        <end position="625"/>
    </location>
</feature>
<dbReference type="SUPFAM" id="SSF81383">
    <property type="entry name" value="F-box domain"/>
    <property type="match status" value="1"/>
</dbReference>
<dbReference type="GO" id="GO:0070971">
    <property type="term" value="C:endoplasmic reticulum exit site"/>
    <property type="evidence" value="ECO:0007669"/>
    <property type="project" value="TreeGrafter"/>
</dbReference>
<dbReference type="InterPro" id="IPR001810">
    <property type="entry name" value="F-box_dom"/>
</dbReference>
<dbReference type="Gene3D" id="1.20.940.10">
    <property type="entry name" value="Functional domain of the splicing factor Prp18"/>
    <property type="match status" value="1"/>
</dbReference>
<keyword evidence="9" id="KW-1185">Reference proteome</keyword>
<gene>
    <name evidence="8" type="ORF">D9757_008597</name>
</gene>
<accession>A0A8H5HMT3</accession>
<evidence type="ECO:0000259" key="7">
    <source>
        <dbReference type="PROSITE" id="PS50181"/>
    </source>
</evidence>
<feature type="compositionally biased region" description="Polar residues" evidence="6">
    <location>
        <begin position="510"/>
        <end position="521"/>
    </location>
</feature>
<dbReference type="GO" id="GO:0090110">
    <property type="term" value="P:COPII-coated vesicle cargo loading"/>
    <property type="evidence" value="ECO:0007669"/>
    <property type="project" value="TreeGrafter"/>
</dbReference>
<feature type="compositionally biased region" description="Low complexity" evidence="6">
    <location>
        <begin position="433"/>
        <end position="443"/>
    </location>
</feature>
<feature type="compositionally biased region" description="Pro residues" evidence="6">
    <location>
        <begin position="585"/>
        <end position="597"/>
    </location>
</feature>
<feature type="compositionally biased region" description="Low complexity" evidence="6">
    <location>
        <begin position="659"/>
        <end position="671"/>
    </location>
</feature>
<dbReference type="PROSITE" id="PS50181">
    <property type="entry name" value="FBOX"/>
    <property type="match status" value="1"/>
</dbReference>
<name>A0A8H5HMT3_9AGAR</name>
<feature type="compositionally biased region" description="Pro residues" evidence="6">
    <location>
        <begin position="444"/>
        <end position="460"/>
    </location>
</feature>
<keyword evidence="2" id="KW-0853">WD repeat</keyword>
<protein>
    <recommendedName>
        <fullName evidence="7">F-box domain-containing protein</fullName>
    </recommendedName>
</protein>
<feature type="compositionally biased region" description="Basic and acidic residues" evidence="6">
    <location>
        <begin position="885"/>
        <end position="896"/>
    </location>
</feature>
<dbReference type="GO" id="GO:0030127">
    <property type="term" value="C:COPII vesicle coat"/>
    <property type="evidence" value="ECO:0007669"/>
    <property type="project" value="TreeGrafter"/>
</dbReference>
<evidence type="ECO:0000256" key="3">
    <source>
        <dbReference type="ARBA" id="ARBA00022737"/>
    </source>
</evidence>
<feature type="region of interest" description="Disordered" evidence="6">
    <location>
        <begin position="350"/>
        <end position="742"/>
    </location>
</feature>
<comment type="caution">
    <text evidence="8">The sequence shown here is derived from an EMBL/GenBank/DDBJ whole genome shotgun (WGS) entry which is preliminary data.</text>
</comment>
<dbReference type="Gene3D" id="1.20.1280.50">
    <property type="match status" value="1"/>
</dbReference>
<reference evidence="8 9" key="1">
    <citation type="journal article" date="2020" name="ISME J.">
        <title>Uncovering the hidden diversity of litter-decomposition mechanisms in mushroom-forming fungi.</title>
        <authorList>
            <person name="Floudas D."/>
            <person name="Bentzer J."/>
            <person name="Ahren D."/>
            <person name="Johansson T."/>
            <person name="Persson P."/>
            <person name="Tunlid A."/>
        </authorList>
    </citation>
    <scope>NUCLEOTIDE SEQUENCE [LARGE SCALE GENOMIC DNA]</scope>
    <source>
        <strain evidence="8 9">CBS 406.79</strain>
    </source>
</reference>
<dbReference type="Proteomes" id="UP000518752">
    <property type="component" value="Unassembled WGS sequence"/>
</dbReference>
<dbReference type="GO" id="GO:0007029">
    <property type="term" value="P:endoplasmic reticulum organization"/>
    <property type="evidence" value="ECO:0007669"/>
    <property type="project" value="TreeGrafter"/>
</dbReference>
<dbReference type="Gene3D" id="1.25.40.980">
    <property type="match status" value="1"/>
</dbReference>
<feature type="compositionally biased region" description="Pro residues" evidence="6">
    <location>
        <begin position="672"/>
        <end position="690"/>
    </location>
</feature>
<feature type="region of interest" description="Disordered" evidence="6">
    <location>
        <begin position="861"/>
        <end position="903"/>
    </location>
</feature>
<feature type="compositionally biased region" description="Pro residues" evidence="6">
    <location>
        <begin position="538"/>
        <end position="557"/>
    </location>
</feature>
<feature type="compositionally biased region" description="Polar residues" evidence="6">
    <location>
        <begin position="409"/>
        <end position="432"/>
    </location>
</feature>
<dbReference type="PANTHER" id="PTHR13923:SF11">
    <property type="entry name" value="SECRETORY 31, ISOFORM D"/>
    <property type="match status" value="1"/>
</dbReference>
<dbReference type="OrthoDB" id="542917at2759"/>
<dbReference type="InterPro" id="IPR009917">
    <property type="entry name" value="SRA1/Sec31"/>
</dbReference>
<feature type="compositionally biased region" description="Pro residues" evidence="6">
    <location>
        <begin position="626"/>
        <end position="658"/>
    </location>
</feature>
<evidence type="ECO:0000256" key="2">
    <source>
        <dbReference type="ARBA" id="ARBA00022574"/>
    </source>
</evidence>
<dbReference type="SMART" id="SM00256">
    <property type="entry name" value="FBOX"/>
    <property type="match status" value="1"/>
</dbReference>
<feature type="compositionally biased region" description="Basic and acidic residues" evidence="6">
    <location>
        <begin position="867"/>
        <end position="877"/>
    </location>
</feature>
<evidence type="ECO:0000256" key="1">
    <source>
        <dbReference type="ARBA" id="ARBA00022448"/>
    </source>
</evidence>
<dbReference type="InterPro" id="IPR036047">
    <property type="entry name" value="F-box-like_dom_sf"/>
</dbReference>
<dbReference type="EMBL" id="JAACJN010000037">
    <property type="protein sequence ID" value="KAF5386279.1"/>
    <property type="molecule type" value="Genomic_DNA"/>
</dbReference>
<dbReference type="PANTHER" id="PTHR13923">
    <property type="entry name" value="SEC31-RELATED PROTEIN"/>
    <property type="match status" value="1"/>
</dbReference>
<proteinExistence type="predicted"/>
<dbReference type="Pfam" id="PF00646">
    <property type="entry name" value="F-box"/>
    <property type="match status" value="1"/>
</dbReference>
<evidence type="ECO:0000313" key="8">
    <source>
        <dbReference type="EMBL" id="KAF5386279.1"/>
    </source>
</evidence>
<dbReference type="Pfam" id="PF07304">
    <property type="entry name" value="SRA1"/>
    <property type="match status" value="1"/>
</dbReference>
<feature type="compositionally biased region" description="Polar residues" evidence="6">
    <location>
        <begin position="477"/>
        <end position="486"/>
    </location>
</feature>
<keyword evidence="3" id="KW-0677">Repeat</keyword>
<keyword evidence="1" id="KW-0813">Transport</keyword>
<organism evidence="8 9">
    <name type="scientific">Collybiopsis confluens</name>
    <dbReference type="NCBI Taxonomy" id="2823264"/>
    <lineage>
        <taxon>Eukaryota</taxon>
        <taxon>Fungi</taxon>
        <taxon>Dikarya</taxon>
        <taxon>Basidiomycota</taxon>
        <taxon>Agaricomycotina</taxon>
        <taxon>Agaricomycetes</taxon>
        <taxon>Agaricomycetidae</taxon>
        <taxon>Agaricales</taxon>
        <taxon>Marasmiineae</taxon>
        <taxon>Omphalotaceae</taxon>
        <taxon>Collybiopsis</taxon>
    </lineage>
</organism>
<dbReference type="InterPro" id="IPR040251">
    <property type="entry name" value="SEC31-like"/>
</dbReference>
<evidence type="ECO:0000256" key="5">
    <source>
        <dbReference type="ARBA" id="ARBA00029433"/>
    </source>
</evidence>
<feature type="compositionally biased region" description="Pro residues" evidence="6">
    <location>
        <begin position="704"/>
        <end position="733"/>
    </location>
</feature>
<evidence type="ECO:0000313" key="9">
    <source>
        <dbReference type="Proteomes" id="UP000518752"/>
    </source>
</evidence>
<keyword evidence="4" id="KW-0472">Membrane</keyword>
<feature type="domain" description="F-box" evidence="7">
    <location>
        <begin position="905"/>
        <end position="954"/>
    </location>
</feature>
<evidence type="ECO:0000256" key="4">
    <source>
        <dbReference type="ARBA" id="ARBA00023136"/>
    </source>
</evidence>